<reference evidence="2" key="1">
    <citation type="submission" date="2020-01" db="EMBL/GenBank/DDBJ databases">
        <authorList>
            <person name="Meier V. D."/>
            <person name="Meier V D."/>
        </authorList>
    </citation>
    <scope>NUCLEOTIDE SEQUENCE</scope>
    <source>
        <strain evidence="2">HLG_WM_MAG_12</strain>
    </source>
</reference>
<organism evidence="2">
    <name type="scientific">uncultured Campylobacterales bacterium</name>
    <dbReference type="NCBI Taxonomy" id="352960"/>
    <lineage>
        <taxon>Bacteria</taxon>
        <taxon>Pseudomonadati</taxon>
        <taxon>Campylobacterota</taxon>
        <taxon>Epsilonproteobacteria</taxon>
        <taxon>Campylobacterales</taxon>
        <taxon>environmental samples</taxon>
    </lineage>
</organism>
<feature type="transmembrane region" description="Helical" evidence="1">
    <location>
        <begin position="162"/>
        <end position="182"/>
    </location>
</feature>
<feature type="transmembrane region" description="Helical" evidence="1">
    <location>
        <begin position="37"/>
        <end position="58"/>
    </location>
</feature>
<feature type="transmembrane region" description="Helical" evidence="1">
    <location>
        <begin position="65"/>
        <end position="85"/>
    </location>
</feature>
<accession>A0A6S6SAG8</accession>
<evidence type="ECO:0000256" key="1">
    <source>
        <dbReference type="SAM" id="Phobius"/>
    </source>
</evidence>
<feature type="transmembrane region" description="Helical" evidence="1">
    <location>
        <begin position="12"/>
        <end position="31"/>
    </location>
</feature>
<sequence length="194" mass="22374">MKIDFNNYLVYKFLNSLFAGVSIGAIFTIYAPIKDPYIYSIGGIALGFGLLAVAFFYEKILNIKAYLFISLLVEVLIFLTIVVILVFKYSYINALFVYIGYQVSFIFGSYLTRAETIILNNAKKLSLIDIYKQMGYLIGMFCSFVFYKLAQTLYNINSSENQVYYIHFVFLTLQILIIIFLLRAFKGRHIDNNS</sequence>
<feature type="transmembrane region" description="Helical" evidence="1">
    <location>
        <begin position="133"/>
        <end position="150"/>
    </location>
</feature>
<evidence type="ECO:0000313" key="2">
    <source>
        <dbReference type="EMBL" id="CAA6806923.1"/>
    </source>
</evidence>
<keyword evidence="1" id="KW-0812">Transmembrane</keyword>
<protein>
    <submittedName>
        <fullName evidence="2">Membrane protein</fullName>
    </submittedName>
</protein>
<proteinExistence type="predicted"/>
<name>A0A6S6SAG8_9BACT</name>
<dbReference type="AlphaFoldDB" id="A0A6S6SAG8"/>
<dbReference type="EMBL" id="CACVAW010000024">
    <property type="protein sequence ID" value="CAA6806923.1"/>
    <property type="molecule type" value="Genomic_DNA"/>
</dbReference>
<feature type="transmembrane region" description="Helical" evidence="1">
    <location>
        <begin position="91"/>
        <end position="112"/>
    </location>
</feature>
<keyword evidence="1" id="KW-0472">Membrane</keyword>
<gene>
    <name evidence="2" type="ORF">HELGO_WM13856</name>
</gene>
<keyword evidence="1" id="KW-1133">Transmembrane helix</keyword>